<dbReference type="GO" id="GO:0016746">
    <property type="term" value="F:acyltransferase activity"/>
    <property type="evidence" value="ECO:0007669"/>
    <property type="project" value="UniProtKB-KW"/>
</dbReference>
<protein>
    <submittedName>
        <fullName evidence="2">1-acyl-sn-glycerol-3-phosphate acyltransferase</fullName>
    </submittedName>
</protein>
<dbReference type="EMBL" id="JADIMA010000034">
    <property type="protein sequence ID" value="MBO8472667.1"/>
    <property type="molecule type" value="Genomic_DNA"/>
</dbReference>
<evidence type="ECO:0000259" key="1">
    <source>
        <dbReference type="SMART" id="SM00563"/>
    </source>
</evidence>
<accession>A0A9D9NGG3</accession>
<comment type="caution">
    <text evidence="2">The sequence shown here is derived from an EMBL/GenBank/DDBJ whole genome shotgun (WGS) entry which is preliminary data.</text>
</comment>
<dbReference type="AlphaFoldDB" id="A0A9D9NGG3"/>
<sequence>MMHVDVAEILKKKAPDKARLIPGFVVSWLKRIIHQDEINAGLADFGHCGSIDFADNIIRHTLQAGYTAHGMERLDLSKRYVFVSNHPLGGLDGMVLIACIGKKFNNVRFVVNDLLMFLKPLAPIFVPVNKFGKSGSESARAINEAFASDTQILYFPAGLCSRKNKGVISDLPWKSTFLKKAREYGRDIVPVYFDGRNSSFFYRLANLRKILKIKFNIEMMFLPDEMFRQKGKSFNLYFGEPIPISSIGPDRSINEWVKIIRDTTYKLKPAK</sequence>
<reference evidence="2" key="1">
    <citation type="submission" date="2020-10" db="EMBL/GenBank/DDBJ databases">
        <authorList>
            <person name="Gilroy R."/>
        </authorList>
    </citation>
    <scope>NUCLEOTIDE SEQUENCE</scope>
    <source>
        <strain evidence="2">B1-8020</strain>
    </source>
</reference>
<feature type="domain" description="Phospholipid/glycerol acyltransferase" evidence="1">
    <location>
        <begin position="80"/>
        <end position="196"/>
    </location>
</feature>
<evidence type="ECO:0000313" key="2">
    <source>
        <dbReference type="EMBL" id="MBO8472667.1"/>
    </source>
</evidence>
<dbReference type="SUPFAM" id="SSF69593">
    <property type="entry name" value="Glycerol-3-phosphate (1)-acyltransferase"/>
    <property type="match status" value="1"/>
</dbReference>
<organism evidence="2 3">
    <name type="scientific">Candidatus Merdivivens pullicola</name>
    <dbReference type="NCBI Taxonomy" id="2840872"/>
    <lineage>
        <taxon>Bacteria</taxon>
        <taxon>Pseudomonadati</taxon>
        <taxon>Bacteroidota</taxon>
        <taxon>Bacteroidia</taxon>
        <taxon>Bacteroidales</taxon>
        <taxon>Muribaculaceae</taxon>
        <taxon>Muribaculaceae incertae sedis</taxon>
        <taxon>Candidatus Merdivivens</taxon>
    </lineage>
</organism>
<dbReference type="InterPro" id="IPR002123">
    <property type="entry name" value="Plipid/glycerol_acylTrfase"/>
</dbReference>
<dbReference type="InterPro" id="IPR045746">
    <property type="entry name" value="ACT14924-like_Acyltransf_dom"/>
</dbReference>
<proteinExistence type="predicted"/>
<evidence type="ECO:0000313" key="3">
    <source>
        <dbReference type="Proteomes" id="UP000823604"/>
    </source>
</evidence>
<reference evidence="2" key="2">
    <citation type="journal article" date="2021" name="PeerJ">
        <title>Extensive microbial diversity within the chicken gut microbiome revealed by metagenomics and culture.</title>
        <authorList>
            <person name="Gilroy R."/>
            <person name="Ravi A."/>
            <person name="Getino M."/>
            <person name="Pursley I."/>
            <person name="Horton D.L."/>
            <person name="Alikhan N.F."/>
            <person name="Baker D."/>
            <person name="Gharbi K."/>
            <person name="Hall N."/>
            <person name="Watson M."/>
            <person name="Adriaenssens E.M."/>
            <person name="Foster-Nyarko E."/>
            <person name="Jarju S."/>
            <person name="Secka A."/>
            <person name="Antonio M."/>
            <person name="Oren A."/>
            <person name="Chaudhuri R.R."/>
            <person name="La Ragione R."/>
            <person name="Hildebrand F."/>
            <person name="Pallen M.J."/>
        </authorList>
    </citation>
    <scope>NUCLEOTIDE SEQUENCE</scope>
    <source>
        <strain evidence="2">B1-8020</strain>
    </source>
</reference>
<gene>
    <name evidence="2" type="ORF">IAB81_03455</name>
</gene>
<dbReference type="Pfam" id="PF19576">
    <property type="entry name" value="Acyltransf_2"/>
    <property type="match status" value="1"/>
</dbReference>
<name>A0A9D9NGG3_9BACT</name>
<dbReference type="SMART" id="SM00563">
    <property type="entry name" value="PlsC"/>
    <property type="match status" value="1"/>
</dbReference>
<keyword evidence="2" id="KW-0012">Acyltransferase</keyword>
<dbReference type="Proteomes" id="UP000823604">
    <property type="component" value="Unassembled WGS sequence"/>
</dbReference>
<keyword evidence="2" id="KW-0808">Transferase</keyword>